<gene>
    <name evidence="1" type="ORF">WKI67_33295</name>
</gene>
<name>A0ACC6Q3C6_9ACTN</name>
<dbReference type="EMBL" id="JBBKAJ010000022">
    <property type="protein sequence ID" value="MEJ8638243.1"/>
    <property type="molecule type" value="Genomic_DNA"/>
</dbReference>
<organism evidence="1 2">
    <name type="scientific">Streptomyces achmelvichensis</name>
    <dbReference type="NCBI Taxonomy" id="3134111"/>
    <lineage>
        <taxon>Bacteria</taxon>
        <taxon>Bacillati</taxon>
        <taxon>Actinomycetota</taxon>
        <taxon>Actinomycetes</taxon>
        <taxon>Kitasatosporales</taxon>
        <taxon>Streptomycetaceae</taxon>
        <taxon>Streptomyces</taxon>
    </lineage>
</organism>
<comment type="caution">
    <text evidence="1">The sequence shown here is derived from an EMBL/GenBank/DDBJ whole genome shotgun (WGS) entry which is preliminary data.</text>
</comment>
<accession>A0ACC6Q3C6</accession>
<proteinExistence type="predicted"/>
<evidence type="ECO:0000313" key="1">
    <source>
        <dbReference type="EMBL" id="MEJ8638243.1"/>
    </source>
</evidence>
<keyword evidence="2" id="KW-1185">Reference proteome</keyword>
<sequence>MVCTPDPPSWQPWFPGGVVSDGGSCGLGVARGVGGRDSRGLSAVFVGVGSGCRREALGEGVGLGEREGRTEGVGEAAKSSGADCATGAVGLVEPTTKWTVNITAVTLAVVHDSQMSR</sequence>
<dbReference type="Proteomes" id="UP001377168">
    <property type="component" value="Unassembled WGS sequence"/>
</dbReference>
<evidence type="ECO:0000313" key="2">
    <source>
        <dbReference type="Proteomes" id="UP001377168"/>
    </source>
</evidence>
<protein>
    <submittedName>
        <fullName evidence="1">Uncharacterized protein</fullName>
    </submittedName>
</protein>
<reference evidence="1" key="1">
    <citation type="submission" date="2024-03" db="EMBL/GenBank/DDBJ databases">
        <title>Novel Streptomyces species of biotechnological and ecological value are a feature of Machair soil.</title>
        <authorList>
            <person name="Prole J.R."/>
            <person name="Goodfellow M."/>
            <person name="Allenby N."/>
            <person name="Ward A.C."/>
        </authorList>
    </citation>
    <scope>NUCLEOTIDE SEQUENCE</scope>
    <source>
        <strain evidence="1">MS2.AVA.5</strain>
    </source>
</reference>